<evidence type="ECO:0000313" key="1">
    <source>
        <dbReference type="EMBL" id="THU95924.1"/>
    </source>
</evidence>
<protein>
    <submittedName>
        <fullName evidence="1">Uncharacterized protein</fullName>
    </submittedName>
</protein>
<dbReference type="EMBL" id="ML179188">
    <property type="protein sequence ID" value="THU95924.1"/>
    <property type="molecule type" value="Genomic_DNA"/>
</dbReference>
<feature type="non-terminal residue" evidence="1">
    <location>
        <position position="371"/>
    </location>
</feature>
<name>A0A4S8M1G2_DENBC</name>
<evidence type="ECO:0000313" key="2">
    <source>
        <dbReference type="Proteomes" id="UP000297245"/>
    </source>
</evidence>
<reference evidence="1 2" key="1">
    <citation type="journal article" date="2019" name="Nat. Ecol. Evol.">
        <title>Megaphylogeny resolves global patterns of mushroom evolution.</title>
        <authorList>
            <person name="Varga T."/>
            <person name="Krizsan K."/>
            <person name="Foldi C."/>
            <person name="Dima B."/>
            <person name="Sanchez-Garcia M."/>
            <person name="Sanchez-Ramirez S."/>
            <person name="Szollosi G.J."/>
            <person name="Szarkandi J.G."/>
            <person name="Papp V."/>
            <person name="Albert L."/>
            <person name="Andreopoulos W."/>
            <person name="Angelini C."/>
            <person name="Antonin V."/>
            <person name="Barry K.W."/>
            <person name="Bougher N.L."/>
            <person name="Buchanan P."/>
            <person name="Buyck B."/>
            <person name="Bense V."/>
            <person name="Catcheside P."/>
            <person name="Chovatia M."/>
            <person name="Cooper J."/>
            <person name="Damon W."/>
            <person name="Desjardin D."/>
            <person name="Finy P."/>
            <person name="Geml J."/>
            <person name="Haridas S."/>
            <person name="Hughes K."/>
            <person name="Justo A."/>
            <person name="Karasinski D."/>
            <person name="Kautmanova I."/>
            <person name="Kiss B."/>
            <person name="Kocsube S."/>
            <person name="Kotiranta H."/>
            <person name="LaButti K.M."/>
            <person name="Lechner B.E."/>
            <person name="Liimatainen K."/>
            <person name="Lipzen A."/>
            <person name="Lukacs Z."/>
            <person name="Mihaltcheva S."/>
            <person name="Morgado L.N."/>
            <person name="Niskanen T."/>
            <person name="Noordeloos M.E."/>
            <person name="Ohm R.A."/>
            <person name="Ortiz-Santana B."/>
            <person name="Ovrebo C."/>
            <person name="Racz N."/>
            <person name="Riley R."/>
            <person name="Savchenko A."/>
            <person name="Shiryaev A."/>
            <person name="Soop K."/>
            <person name="Spirin V."/>
            <person name="Szebenyi C."/>
            <person name="Tomsovsky M."/>
            <person name="Tulloss R.E."/>
            <person name="Uehling J."/>
            <person name="Grigoriev I.V."/>
            <person name="Vagvolgyi C."/>
            <person name="Papp T."/>
            <person name="Martin F.M."/>
            <person name="Miettinen O."/>
            <person name="Hibbett D.S."/>
            <person name="Nagy L.G."/>
        </authorList>
    </citation>
    <scope>NUCLEOTIDE SEQUENCE [LARGE SCALE GENOMIC DNA]</scope>
    <source>
        <strain evidence="1 2">CBS 962.96</strain>
    </source>
</reference>
<accession>A0A4S8M1G2</accession>
<organism evidence="1 2">
    <name type="scientific">Dendrothele bispora (strain CBS 962.96)</name>
    <dbReference type="NCBI Taxonomy" id="1314807"/>
    <lineage>
        <taxon>Eukaryota</taxon>
        <taxon>Fungi</taxon>
        <taxon>Dikarya</taxon>
        <taxon>Basidiomycota</taxon>
        <taxon>Agaricomycotina</taxon>
        <taxon>Agaricomycetes</taxon>
        <taxon>Agaricomycetidae</taxon>
        <taxon>Agaricales</taxon>
        <taxon>Agaricales incertae sedis</taxon>
        <taxon>Dendrothele</taxon>
    </lineage>
</organism>
<dbReference type="Proteomes" id="UP000297245">
    <property type="component" value="Unassembled WGS sequence"/>
</dbReference>
<gene>
    <name evidence="1" type="ORF">K435DRAFT_839268</name>
</gene>
<dbReference type="AlphaFoldDB" id="A0A4S8M1G2"/>
<proteinExistence type="predicted"/>
<sequence>MSRSFYKKATNCTFNGKIFNVAGNLNFMGDSGSEDQIVSHGACGEPIFDEYAYLSEVNEELWWPERLKCTKTTYKIDLLGRRYKEATSALPYRIAVHYTGKDAYAVWEQDLVKYSNQHPNLVHLYGFNRQKSNPSLIFCDDVIPFMQVWEDCSPIVKWCIDYSYQNAVFIRCDTGEICFGSQQSSKPIPSILWHYGSFKESPGISLPFNLYRDEAGLEEYLLGMMGQKNPPVLMPVKAAHHRNVIGVAYTGVVPLPSVLQMDFYKREPKLIGSFKNMHQSNSYTLEPWKCDDFYSPVGYLLGTGWTRFHCENYIGKKFQLRVLCARDAVQRIYNAWLHQKEYFPNAIGEDAFDIFGFGEQISFPKKIGSDL</sequence>
<keyword evidence="2" id="KW-1185">Reference proteome</keyword>